<dbReference type="Proteomes" id="UP000005143">
    <property type="component" value="Unassembled WGS sequence"/>
</dbReference>
<evidence type="ECO:0000313" key="3">
    <source>
        <dbReference type="Proteomes" id="UP000005143"/>
    </source>
</evidence>
<organism evidence="2 3">
    <name type="scientific">Patulibacter medicamentivorans</name>
    <dbReference type="NCBI Taxonomy" id="1097667"/>
    <lineage>
        <taxon>Bacteria</taxon>
        <taxon>Bacillati</taxon>
        <taxon>Actinomycetota</taxon>
        <taxon>Thermoleophilia</taxon>
        <taxon>Solirubrobacterales</taxon>
        <taxon>Patulibacteraceae</taxon>
        <taxon>Patulibacter</taxon>
    </lineage>
</organism>
<comment type="caution">
    <text evidence="2">The sequence shown here is derived from an EMBL/GenBank/DDBJ whole genome shotgun (WGS) entry which is preliminary data.</text>
</comment>
<evidence type="ECO:0008006" key="4">
    <source>
        <dbReference type="Google" id="ProtNLM"/>
    </source>
</evidence>
<protein>
    <recommendedName>
        <fullName evidence="4">Secreted protein</fullName>
    </recommendedName>
</protein>
<accession>H0E5D2</accession>
<keyword evidence="3" id="KW-1185">Reference proteome</keyword>
<keyword evidence="1" id="KW-0732">Signal</keyword>
<reference evidence="2 3" key="1">
    <citation type="journal article" date="2013" name="Biodegradation">
        <title>Quantitative proteomic analysis of ibuprofen-degrading Patulibacter sp. strain I11.</title>
        <authorList>
            <person name="Almeida B."/>
            <person name="Kjeldal H."/>
            <person name="Lolas I."/>
            <person name="Knudsen A.D."/>
            <person name="Carvalho G."/>
            <person name="Nielsen K.L."/>
            <person name="Barreto Crespo M.T."/>
            <person name="Stensballe A."/>
            <person name="Nielsen J.L."/>
        </authorList>
    </citation>
    <scope>NUCLEOTIDE SEQUENCE [LARGE SCALE GENOMIC DNA]</scope>
    <source>
        <strain evidence="2 3">I11</strain>
    </source>
</reference>
<sequence length="80" mass="8944">MMARRKLTALLITGVTAVGLAGPASPASATPPYGKLCETSQLYVDYYLDRYIASTTQSDSAYWLQAYRTEKAWFNTYCNF</sequence>
<evidence type="ECO:0000313" key="2">
    <source>
        <dbReference type="EMBL" id="EHN11111.1"/>
    </source>
</evidence>
<name>H0E5D2_9ACTN</name>
<proteinExistence type="predicted"/>
<evidence type="ECO:0000256" key="1">
    <source>
        <dbReference type="SAM" id="SignalP"/>
    </source>
</evidence>
<feature type="chain" id="PRO_5003531777" description="Secreted protein" evidence="1">
    <location>
        <begin position="30"/>
        <end position="80"/>
    </location>
</feature>
<dbReference type="AlphaFoldDB" id="H0E5D2"/>
<gene>
    <name evidence="2" type="ORF">PAI11_20230</name>
</gene>
<dbReference type="EMBL" id="AGUD01000161">
    <property type="protein sequence ID" value="EHN11111.1"/>
    <property type="molecule type" value="Genomic_DNA"/>
</dbReference>
<feature type="signal peptide" evidence="1">
    <location>
        <begin position="1"/>
        <end position="29"/>
    </location>
</feature>